<evidence type="ECO:0000256" key="6">
    <source>
        <dbReference type="PIRSR" id="PIRSR600821-50"/>
    </source>
</evidence>
<reference evidence="9 10" key="1">
    <citation type="submission" date="2018-10" db="EMBL/GenBank/DDBJ databases">
        <title>Xanthobacter tagetidis genome sequencing and assembly.</title>
        <authorList>
            <person name="Maclea K.S."/>
            <person name="Goen A.E."/>
            <person name="Fatima S.A."/>
        </authorList>
    </citation>
    <scope>NUCLEOTIDE SEQUENCE [LARGE SCALE GENOMIC DNA]</scope>
    <source>
        <strain evidence="9 10">ATCC 700314</strain>
    </source>
</reference>
<sequence>MSTPDLPADRCALVVDLAAIRANWRAVRQSFTGAGVGAVVKQDAYGLGIAEVVPLLAALGCRDFWVADLTEAEDVRRSEPSGRIFVLHGLCGGTPHDFRMLGAIPVLLDMSEVEAMARAATDAPVTCAIHLDTGLNRLGIGLEDVRRLVAAPDRLKRLQIAAYVTHLAHFSDPGARANAWQWRRFSAWTRRLPPAPLSFCASSGVFGPRERHADLARVGSALYGVETTPSRPQPIVAAATLTAPILRVHDVPAGREVGYSGAYRTPSARRLAQLGIGYGDGVPYRFHSDAYVLIAGHRAPVVSTSAMSLMSVDVTGLPEQTLRPGQRAMLFGPGLPVDQIAAAAGVAPNVVHVRAGRSAPRFYLPCPDDAGAGTAATARPLHAPQMV</sequence>
<dbReference type="GO" id="GO:0008784">
    <property type="term" value="F:alanine racemase activity"/>
    <property type="evidence" value="ECO:0007669"/>
    <property type="project" value="UniProtKB-EC"/>
</dbReference>
<dbReference type="SMART" id="SM01005">
    <property type="entry name" value="Ala_racemase_C"/>
    <property type="match status" value="1"/>
</dbReference>
<dbReference type="SUPFAM" id="SSF50621">
    <property type="entry name" value="Alanine racemase C-terminal domain-like"/>
    <property type="match status" value="1"/>
</dbReference>
<comment type="caution">
    <text evidence="9">The sequence shown here is derived from an EMBL/GenBank/DDBJ whole genome shotgun (WGS) entry which is preliminary data.</text>
</comment>
<dbReference type="Proteomes" id="UP000269692">
    <property type="component" value="Unassembled WGS sequence"/>
</dbReference>
<dbReference type="GO" id="GO:0005829">
    <property type="term" value="C:cytosol"/>
    <property type="evidence" value="ECO:0007669"/>
    <property type="project" value="TreeGrafter"/>
</dbReference>
<dbReference type="PRINTS" id="PR00992">
    <property type="entry name" value="ALARACEMASE"/>
</dbReference>
<dbReference type="SUPFAM" id="SSF51419">
    <property type="entry name" value="PLP-binding barrel"/>
    <property type="match status" value="1"/>
</dbReference>
<dbReference type="InterPro" id="IPR011079">
    <property type="entry name" value="Ala_racemase_C"/>
</dbReference>
<gene>
    <name evidence="9" type="ORF">D9R14_14095</name>
</gene>
<dbReference type="PANTHER" id="PTHR30511:SF0">
    <property type="entry name" value="ALANINE RACEMASE, CATABOLIC-RELATED"/>
    <property type="match status" value="1"/>
</dbReference>
<dbReference type="Gene3D" id="2.40.37.10">
    <property type="entry name" value="Lyase, Ornithine Decarboxylase, Chain A, domain 1"/>
    <property type="match status" value="1"/>
</dbReference>
<comment type="cofactor">
    <cofactor evidence="2 6">
        <name>pyridoxal 5'-phosphate</name>
        <dbReference type="ChEBI" id="CHEBI:597326"/>
    </cofactor>
</comment>
<evidence type="ECO:0000256" key="2">
    <source>
        <dbReference type="ARBA" id="ARBA00001933"/>
    </source>
</evidence>
<evidence type="ECO:0000256" key="5">
    <source>
        <dbReference type="ARBA" id="ARBA00023235"/>
    </source>
</evidence>
<dbReference type="Gene3D" id="3.20.20.10">
    <property type="entry name" value="Alanine racemase"/>
    <property type="match status" value="1"/>
</dbReference>
<keyword evidence="10" id="KW-1185">Reference proteome</keyword>
<comment type="catalytic activity">
    <reaction evidence="1">
        <text>L-alanine = D-alanine</text>
        <dbReference type="Rhea" id="RHEA:20249"/>
        <dbReference type="ChEBI" id="CHEBI:57416"/>
        <dbReference type="ChEBI" id="CHEBI:57972"/>
        <dbReference type="EC" id="5.1.1.1"/>
    </reaction>
</comment>
<dbReference type="InterPro" id="IPR009006">
    <property type="entry name" value="Ala_racemase/Decarboxylase_C"/>
</dbReference>
<evidence type="ECO:0000256" key="1">
    <source>
        <dbReference type="ARBA" id="ARBA00000316"/>
    </source>
</evidence>
<dbReference type="RefSeq" id="WP_121623972.1">
    <property type="nucleotide sequence ID" value="NZ_JACIIW010000008.1"/>
</dbReference>
<dbReference type="EMBL" id="RCTF01000011">
    <property type="protein sequence ID" value="RLP77134.1"/>
    <property type="molecule type" value="Genomic_DNA"/>
</dbReference>
<keyword evidence="4 6" id="KW-0663">Pyridoxal phosphate</keyword>
<feature type="binding site" evidence="7">
    <location>
        <position position="137"/>
    </location>
    <ligand>
        <name>substrate</name>
    </ligand>
</feature>
<dbReference type="InterPro" id="IPR029066">
    <property type="entry name" value="PLP-binding_barrel"/>
</dbReference>
<organism evidence="9 10">
    <name type="scientific">Xanthobacter tagetidis</name>
    <dbReference type="NCBI Taxonomy" id="60216"/>
    <lineage>
        <taxon>Bacteria</taxon>
        <taxon>Pseudomonadati</taxon>
        <taxon>Pseudomonadota</taxon>
        <taxon>Alphaproteobacteria</taxon>
        <taxon>Hyphomicrobiales</taxon>
        <taxon>Xanthobacteraceae</taxon>
        <taxon>Xanthobacter</taxon>
    </lineage>
</organism>
<dbReference type="Pfam" id="PF00842">
    <property type="entry name" value="Ala_racemase_C"/>
    <property type="match status" value="1"/>
</dbReference>
<evidence type="ECO:0000256" key="3">
    <source>
        <dbReference type="ARBA" id="ARBA00013089"/>
    </source>
</evidence>
<feature type="binding site" evidence="7">
    <location>
        <position position="307"/>
    </location>
    <ligand>
        <name>substrate</name>
    </ligand>
</feature>
<dbReference type="GO" id="GO:0030632">
    <property type="term" value="P:D-alanine biosynthetic process"/>
    <property type="evidence" value="ECO:0007669"/>
    <property type="project" value="TreeGrafter"/>
</dbReference>
<dbReference type="AlphaFoldDB" id="A0A3L7AAZ2"/>
<dbReference type="EC" id="5.1.1.1" evidence="3"/>
<dbReference type="InterPro" id="IPR000821">
    <property type="entry name" value="Ala_racemase"/>
</dbReference>
<evidence type="ECO:0000256" key="4">
    <source>
        <dbReference type="ARBA" id="ARBA00022898"/>
    </source>
</evidence>
<dbReference type="Pfam" id="PF01168">
    <property type="entry name" value="Ala_racemase_N"/>
    <property type="match status" value="1"/>
</dbReference>
<dbReference type="OrthoDB" id="8353027at2"/>
<evidence type="ECO:0000256" key="7">
    <source>
        <dbReference type="PIRSR" id="PIRSR600821-52"/>
    </source>
</evidence>
<dbReference type="CDD" id="cd00430">
    <property type="entry name" value="PLPDE_III_AR"/>
    <property type="match status" value="1"/>
</dbReference>
<dbReference type="PANTHER" id="PTHR30511">
    <property type="entry name" value="ALANINE RACEMASE"/>
    <property type="match status" value="1"/>
</dbReference>
<accession>A0A3L7AAZ2</accession>
<evidence type="ECO:0000313" key="10">
    <source>
        <dbReference type="Proteomes" id="UP000269692"/>
    </source>
</evidence>
<dbReference type="InterPro" id="IPR001608">
    <property type="entry name" value="Ala_racemase_N"/>
</dbReference>
<feature type="domain" description="Alanine racemase C-terminal" evidence="8">
    <location>
        <begin position="238"/>
        <end position="364"/>
    </location>
</feature>
<protein>
    <recommendedName>
        <fullName evidence="3">alanine racemase</fullName>
        <ecNumber evidence="3">5.1.1.1</ecNumber>
    </recommendedName>
</protein>
<keyword evidence="5" id="KW-0413">Isomerase</keyword>
<evidence type="ECO:0000259" key="8">
    <source>
        <dbReference type="SMART" id="SM01005"/>
    </source>
</evidence>
<name>A0A3L7AAZ2_9HYPH</name>
<dbReference type="GO" id="GO:0030170">
    <property type="term" value="F:pyridoxal phosphate binding"/>
    <property type="evidence" value="ECO:0007669"/>
    <property type="project" value="TreeGrafter"/>
</dbReference>
<feature type="modified residue" description="N6-(pyridoxal phosphate)lysine" evidence="6">
    <location>
        <position position="41"/>
    </location>
</feature>
<evidence type="ECO:0000313" key="9">
    <source>
        <dbReference type="EMBL" id="RLP77134.1"/>
    </source>
</evidence>
<proteinExistence type="predicted"/>